<keyword evidence="4 10" id="KW-1133">Transmembrane helix</keyword>
<name>A0A6A6XSE3_9PLEO</name>
<evidence type="ECO:0000256" key="8">
    <source>
        <dbReference type="RuleBase" id="RU003857"/>
    </source>
</evidence>
<dbReference type="AlphaFoldDB" id="A0A6A6XSE3"/>
<evidence type="ECO:0000256" key="7">
    <source>
        <dbReference type="ARBA" id="ARBA00023303"/>
    </source>
</evidence>
<feature type="transmembrane region" description="Helical" evidence="10">
    <location>
        <begin position="407"/>
        <end position="425"/>
    </location>
</feature>
<organism evidence="12 13">
    <name type="scientific">Melanomma pulvis-pyrius CBS 109.77</name>
    <dbReference type="NCBI Taxonomy" id="1314802"/>
    <lineage>
        <taxon>Eukaryota</taxon>
        <taxon>Fungi</taxon>
        <taxon>Dikarya</taxon>
        <taxon>Ascomycota</taxon>
        <taxon>Pezizomycotina</taxon>
        <taxon>Dothideomycetes</taxon>
        <taxon>Pleosporomycetidae</taxon>
        <taxon>Pleosporales</taxon>
        <taxon>Melanommataceae</taxon>
        <taxon>Melanomma</taxon>
    </lineage>
</organism>
<keyword evidence="3 8" id="KW-0812">Transmembrane</keyword>
<evidence type="ECO:0000256" key="2">
    <source>
        <dbReference type="ARBA" id="ARBA00022448"/>
    </source>
</evidence>
<comment type="subcellular location">
    <subcellularLocation>
        <location evidence="1">Membrane</location>
        <topology evidence="1">Multi-pass membrane protein</topology>
    </subcellularLocation>
</comment>
<sequence length="718" mass="80762">RDWWFASTAIPILAATLGPLANVLSIGALVTFWRLDLRDPTDATATLPQLKAIPIRDPRWCYWINVASLILGFVGNFFLLLNFTNRIRYIISLPMTIILWFISCGILIGDLTAMHVYARPIAPYETYSGGFWYAIAAASFYFLLASILMVNLVGYVRGHYPQYFDLTEDQRTLIVQTMFYFIWLGGGAGVYARLEGWQYNDALYYCDVTILTIGFGDLYPTRTASRALLIPFSLGGIIMLGLVVSSIYRSVQELGEQKITRSHFEHQRQRTEGRTVATSLELQRKEIEAEMARERAMAKQAAKPSSRSPATALQYQLTMSSGVSMGRPLTRSSTVGSRMKKNNRIKLLRGEKRRFDEMRKLQQNAKLWKNSWRLSLSLSIFTIFWCVGAVAFWKAEGGTTGQNYWETVYFCWVAILSIGYGDFAPKTGAGRCFFLIWSIIAVPSITMLASDLTSTVVSAFNTWSSKVADFTILPKEGIWSSLVEKHPWLSLGLAKATREWQTKHNELRKRVETLENILKEKEKEEGSSSAGTMSKDDAYAAGIISPSLEALSAQANLPDAATLARQLALAIRRTAHDLTLDGPRAYKYEEWVEFTRLIRFSVAKDANEVAEEEDEEGLVQWDWLGENSPMMAEQSESEFVLDRLCESLVRYLRRNPPVERFAMGVKERGEDALRLRTKSMAEGDAAEGQVGAGMTGPVEGEGFKVPLHVLPEEHEGLN</sequence>
<dbReference type="GO" id="GO:0005886">
    <property type="term" value="C:plasma membrane"/>
    <property type="evidence" value="ECO:0007669"/>
    <property type="project" value="TreeGrafter"/>
</dbReference>
<dbReference type="EMBL" id="MU001769">
    <property type="protein sequence ID" value="KAF2799153.1"/>
    <property type="molecule type" value="Genomic_DNA"/>
</dbReference>
<accession>A0A6A6XSE3</accession>
<comment type="similarity">
    <text evidence="8">Belongs to the two pore domain potassium channel (TC 1.A.1.8) family.</text>
</comment>
<feature type="transmembrane region" description="Helical" evidence="10">
    <location>
        <begin position="12"/>
        <end position="33"/>
    </location>
</feature>
<dbReference type="Proteomes" id="UP000799757">
    <property type="component" value="Unassembled WGS sequence"/>
</dbReference>
<feature type="transmembrane region" description="Helical" evidence="10">
    <location>
        <begin position="374"/>
        <end position="395"/>
    </location>
</feature>
<dbReference type="InterPro" id="IPR013099">
    <property type="entry name" value="K_chnl_dom"/>
</dbReference>
<keyword evidence="2 8" id="KW-0813">Transport</keyword>
<dbReference type="Pfam" id="PF07885">
    <property type="entry name" value="Ion_trans_2"/>
    <property type="match status" value="2"/>
</dbReference>
<evidence type="ECO:0000256" key="4">
    <source>
        <dbReference type="ARBA" id="ARBA00022989"/>
    </source>
</evidence>
<proteinExistence type="inferred from homology"/>
<keyword evidence="13" id="KW-1185">Reference proteome</keyword>
<dbReference type="PRINTS" id="PR01333">
    <property type="entry name" value="2POREKCHANEL"/>
</dbReference>
<reference evidence="12" key="1">
    <citation type="journal article" date="2020" name="Stud. Mycol.">
        <title>101 Dothideomycetes genomes: a test case for predicting lifestyles and emergence of pathogens.</title>
        <authorList>
            <person name="Haridas S."/>
            <person name="Albert R."/>
            <person name="Binder M."/>
            <person name="Bloem J."/>
            <person name="Labutti K."/>
            <person name="Salamov A."/>
            <person name="Andreopoulos B."/>
            <person name="Baker S."/>
            <person name="Barry K."/>
            <person name="Bills G."/>
            <person name="Bluhm B."/>
            <person name="Cannon C."/>
            <person name="Castanera R."/>
            <person name="Culley D."/>
            <person name="Daum C."/>
            <person name="Ezra D."/>
            <person name="Gonzalez J."/>
            <person name="Henrissat B."/>
            <person name="Kuo A."/>
            <person name="Liang C."/>
            <person name="Lipzen A."/>
            <person name="Lutzoni F."/>
            <person name="Magnuson J."/>
            <person name="Mondo S."/>
            <person name="Nolan M."/>
            <person name="Ohm R."/>
            <person name="Pangilinan J."/>
            <person name="Park H.-J."/>
            <person name="Ramirez L."/>
            <person name="Alfaro M."/>
            <person name="Sun H."/>
            <person name="Tritt A."/>
            <person name="Yoshinaga Y."/>
            <person name="Zwiers L.-H."/>
            <person name="Turgeon B."/>
            <person name="Goodwin S."/>
            <person name="Spatafora J."/>
            <person name="Crous P."/>
            <person name="Grigoriev I."/>
        </authorList>
    </citation>
    <scope>NUCLEOTIDE SEQUENCE</scope>
    <source>
        <strain evidence="12">CBS 109.77</strain>
    </source>
</reference>
<feature type="non-terminal residue" evidence="12">
    <location>
        <position position="1"/>
    </location>
</feature>
<feature type="transmembrane region" description="Helical" evidence="10">
    <location>
        <begin position="432"/>
        <end position="450"/>
    </location>
</feature>
<feature type="transmembrane region" description="Helical" evidence="10">
    <location>
        <begin position="228"/>
        <end position="248"/>
    </location>
</feature>
<evidence type="ECO:0000256" key="1">
    <source>
        <dbReference type="ARBA" id="ARBA00004141"/>
    </source>
</evidence>
<protein>
    <submittedName>
        <fullName evidence="12">Voltage-gated potassium channel</fullName>
    </submittedName>
</protein>
<dbReference type="GO" id="GO:0030322">
    <property type="term" value="P:stabilization of membrane potential"/>
    <property type="evidence" value="ECO:0007669"/>
    <property type="project" value="TreeGrafter"/>
</dbReference>
<evidence type="ECO:0000256" key="5">
    <source>
        <dbReference type="ARBA" id="ARBA00023065"/>
    </source>
</evidence>
<evidence type="ECO:0000259" key="11">
    <source>
        <dbReference type="Pfam" id="PF07885"/>
    </source>
</evidence>
<dbReference type="GO" id="GO:0015271">
    <property type="term" value="F:outward rectifier potassium channel activity"/>
    <property type="evidence" value="ECO:0007669"/>
    <property type="project" value="TreeGrafter"/>
</dbReference>
<feature type="domain" description="Potassium channel" evidence="11">
    <location>
        <begin position="381"/>
        <end position="456"/>
    </location>
</feature>
<keyword evidence="5 8" id="KW-0406">Ion transport</keyword>
<gene>
    <name evidence="12" type="ORF">K505DRAFT_231645</name>
</gene>
<keyword evidence="7 8" id="KW-0407">Ion channel</keyword>
<feature type="domain" description="Potassium channel" evidence="11">
    <location>
        <begin position="181"/>
        <end position="251"/>
    </location>
</feature>
<evidence type="ECO:0000256" key="6">
    <source>
        <dbReference type="ARBA" id="ARBA00023136"/>
    </source>
</evidence>
<evidence type="ECO:0000256" key="9">
    <source>
        <dbReference type="SAM" id="Coils"/>
    </source>
</evidence>
<dbReference type="OrthoDB" id="297496at2759"/>
<feature type="transmembrane region" description="Helical" evidence="10">
    <location>
        <begin position="95"/>
        <end position="118"/>
    </location>
</feature>
<feature type="transmembrane region" description="Helical" evidence="10">
    <location>
        <begin position="173"/>
        <end position="194"/>
    </location>
</feature>
<keyword evidence="9" id="KW-0175">Coiled coil</keyword>
<feature type="transmembrane region" description="Helical" evidence="10">
    <location>
        <begin position="130"/>
        <end position="153"/>
    </location>
</feature>
<dbReference type="Gene3D" id="1.10.287.70">
    <property type="match status" value="2"/>
</dbReference>
<evidence type="ECO:0000313" key="13">
    <source>
        <dbReference type="Proteomes" id="UP000799757"/>
    </source>
</evidence>
<dbReference type="PANTHER" id="PTHR11003">
    <property type="entry name" value="POTASSIUM CHANNEL, SUBFAMILY K"/>
    <property type="match status" value="1"/>
</dbReference>
<evidence type="ECO:0000256" key="3">
    <source>
        <dbReference type="ARBA" id="ARBA00022692"/>
    </source>
</evidence>
<dbReference type="GO" id="GO:0022841">
    <property type="term" value="F:potassium ion leak channel activity"/>
    <property type="evidence" value="ECO:0007669"/>
    <property type="project" value="TreeGrafter"/>
</dbReference>
<dbReference type="PANTHER" id="PTHR11003:SF291">
    <property type="entry name" value="IP11374P"/>
    <property type="match status" value="1"/>
</dbReference>
<feature type="coiled-coil region" evidence="9">
    <location>
        <begin position="497"/>
        <end position="524"/>
    </location>
</feature>
<feature type="transmembrane region" description="Helical" evidence="10">
    <location>
        <begin position="62"/>
        <end position="83"/>
    </location>
</feature>
<keyword evidence="6 10" id="KW-0472">Membrane</keyword>
<dbReference type="SUPFAM" id="SSF81324">
    <property type="entry name" value="Voltage-gated potassium channels"/>
    <property type="match status" value="2"/>
</dbReference>
<dbReference type="InterPro" id="IPR003280">
    <property type="entry name" value="2pore_dom_K_chnl"/>
</dbReference>
<evidence type="ECO:0000256" key="10">
    <source>
        <dbReference type="SAM" id="Phobius"/>
    </source>
</evidence>
<evidence type="ECO:0000313" key="12">
    <source>
        <dbReference type="EMBL" id="KAF2799153.1"/>
    </source>
</evidence>